<name>A0A1X1RVA3_MYCCE</name>
<keyword evidence="6" id="KW-1185">Reference proteome</keyword>
<accession>A0A1X1RVA3</accession>
<dbReference type="Gene3D" id="3.30.750.24">
    <property type="entry name" value="STAS domain"/>
    <property type="match status" value="1"/>
</dbReference>
<dbReference type="AlphaFoldDB" id="A0A1X1RVA3"/>
<evidence type="ECO:0000256" key="1">
    <source>
        <dbReference type="ARBA" id="ARBA00009013"/>
    </source>
</evidence>
<dbReference type="PANTHER" id="PTHR33495:SF13">
    <property type="entry name" value="ANTI-SIGMA-F FACTOR ANTAGONIST RSFB"/>
    <property type="match status" value="1"/>
</dbReference>
<dbReference type="InterPro" id="IPR002645">
    <property type="entry name" value="STAS_dom"/>
</dbReference>
<dbReference type="STRING" id="28045.AWB95_05595"/>
<reference evidence="4 6" key="1">
    <citation type="submission" date="2016-01" db="EMBL/GenBank/DDBJ databases">
        <title>The new phylogeny of the genus Mycobacterium.</title>
        <authorList>
            <person name="Tarcisio F."/>
            <person name="Conor M."/>
            <person name="Antonella G."/>
            <person name="Elisabetta G."/>
            <person name="Giulia F.S."/>
            <person name="Sara T."/>
            <person name="Anna F."/>
            <person name="Clotilde B."/>
            <person name="Roberto B."/>
            <person name="Veronica D.S."/>
            <person name="Fabio R."/>
            <person name="Monica P."/>
            <person name="Olivier J."/>
            <person name="Enrico T."/>
            <person name="Nicola S."/>
        </authorList>
    </citation>
    <scope>NUCLEOTIDE SEQUENCE [LARGE SCALE GENOMIC DNA]</scope>
    <source>
        <strain evidence="4 6">DSM 44243</strain>
    </source>
</reference>
<dbReference type="Pfam" id="PF01740">
    <property type="entry name" value="STAS"/>
    <property type="match status" value="1"/>
</dbReference>
<evidence type="ECO:0000313" key="6">
    <source>
        <dbReference type="Proteomes" id="UP000193907"/>
    </source>
</evidence>
<evidence type="ECO:0000313" key="5">
    <source>
        <dbReference type="EMBL" id="PIB77926.1"/>
    </source>
</evidence>
<dbReference type="NCBIfam" id="TIGR00377">
    <property type="entry name" value="ant_ant_sig"/>
    <property type="match status" value="1"/>
</dbReference>
<evidence type="ECO:0000313" key="7">
    <source>
        <dbReference type="Proteomes" id="UP000230971"/>
    </source>
</evidence>
<comment type="similarity">
    <text evidence="1 2">Belongs to the anti-sigma-factor antagonist family.</text>
</comment>
<sequence>MAEHHHAAAGSPAQPDDFNVDEKWADQVVVLSVGGSVDMLSAPWLTDAIESARAKSPTGMVVDLSRVEFLGSAGISVLVAAHENIGDSGKFAVVADGPATHRPLTLLGLGEIMSLYRTLDDALSALADR</sequence>
<dbReference type="PANTHER" id="PTHR33495">
    <property type="entry name" value="ANTI-SIGMA FACTOR ANTAGONIST TM_1081-RELATED-RELATED"/>
    <property type="match status" value="1"/>
</dbReference>
<dbReference type="Proteomes" id="UP000230971">
    <property type="component" value="Unassembled WGS sequence"/>
</dbReference>
<dbReference type="SUPFAM" id="SSF52091">
    <property type="entry name" value="SpoIIaa-like"/>
    <property type="match status" value="1"/>
</dbReference>
<dbReference type="EMBL" id="LQOM01000016">
    <property type="protein sequence ID" value="ORV18312.1"/>
    <property type="molecule type" value="Genomic_DNA"/>
</dbReference>
<organism evidence="4 6">
    <name type="scientific">Mycobacterium celatum</name>
    <dbReference type="NCBI Taxonomy" id="28045"/>
    <lineage>
        <taxon>Bacteria</taxon>
        <taxon>Bacillati</taxon>
        <taxon>Actinomycetota</taxon>
        <taxon>Actinomycetes</taxon>
        <taxon>Mycobacteriales</taxon>
        <taxon>Mycobacteriaceae</taxon>
        <taxon>Mycobacterium</taxon>
    </lineage>
</organism>
<dbReference type="InterPro" id="IPR036513">
    <property type="entry name" value="STAS_dom_sf"/>
</dbReference>
<evidence type="ECO:0000259" key="3">
    <source>
        <dbReference type="PROSITE" id="PS50801"/>
    </source>
</evidence>
<proteinExistence type="inferred from homology"/>
<dbReference type="Proteomes" id="UP000193907">
    <property type="component" value="Unassembled WGS sequence"/>
</dbReference>
<evidence type="ECO:0000313" key="4">
    <source>
        <dbReference type="EMBL" id="ORV18312.1"/>
    </source>
</evidence>
<comment type="caution">
    <text evidence="4">The sequence shown here is derived from an EMBL/GenBank/DDBJ whole genome shotgun (WGS) entry which is preliminary data.</text>
</comment>
<dbReference type="GO" id="GO:0043856">
    <property type="term" value="F:anti-sigma factor antagonist activity"/>
    <property type="evidence" value="ECO:0007669"/>
    <property type="project" value="InterPro"/>
</dbReference>
<feature type="domain" description="STAS" evidence="3">
    <location>
        <begin position="18"/>
        <end position="126"/>
    </location>
</feature>
<protein>
    <recommendedName>
        <fullName evidence="2">Anti-sigma factor antagonist</fullName>
    </recommendedName>
</protein>
<gene>
    <name evidence="4" type="ORF">AWB95_05595</name>
    <name evidence="5" type="ORF">CQY23_16730</name>
</gene>
<evidence type="ECO:0000256" key="2">
    <source>
        <dbReference type="RuleBase" id="RU003749"/>
    </source>
</evidence>
<dbReference type="CDD" id="cd07043">
    <property type="entry name" value="STAS_anti-anti-sigma_factors"/>
    <property type="match status" value="1"/>
</dbReference>
<reference evidence="5 7" key="2">
    <citation type="journal article" date="2017" name="Infect. Genet. Evol.">
        <title>The new phylogeny of the genus Mycobacterium: The old and the news.</title>
        <authorList>
            <person name="Tortoli E."/>
            <person name="Fedrizzi T."/>
            <person name="Meehan C.J."/>
            <person name="Trovato A."/>
            <person name="Grottola A."/>
            <person name="Giacobazzi E."/>
            <person name="Serpini G.F."/>
            <person name="Tagliazucchi S."/>
            <person name="Fabio A."/>
            <person name="Bettua C."/>
            <person name="Bertorelli R."/>
            <person name="Frascaro F."/>
            <person name="De Sanctis V."/>
            <person name="Pecorari M."/>
            <person name="Jousson O."/>
            <person name="Segata N."/>
            <person name="Cirillo D.M."/>
        </authorList>
    </citation>
    <scope>NUCLEOTIDE SEQUENCE [LARGE SCALE GENOMIC DNA]</scope>
    <source>
        <strain evidence="5 7">NCTC 12882</strain>
    </source>
</reference>
<dbReference type="PROSITE" id="PS50801">
    <property type="entry name" value="STAS"/>
    <property type="match status" value="1"/>
</dbReference>
<dbReference type="InterPro" id="IPR003658">
    <property type="entry name" value="Anti-sigma_ant"/>
</dbReference>
<dbReference type="EMBL" id="PDKV01000022">
    <property type="protein sequence ID" value="PIB77926.1"/>
    <property type="molecule type" value="Genomic_DNA"/>
</dbReference>
<dbReference type="OrthoDB" id="3393696at2"/>